<dbReference type="Gene3D" id="3.30.420.10">
    <property type="entry name" value="Ribonuclease H-like superfamily/Ribonuclease H"/>
    <property type="match status" value="1"/>
</dbReference>
<dbReference type="InterPro" id="IPR024567">
    <property type="entry name" value="RNase_HII/HIII_dom"/>
</dbReference>
<evidence type="ECO:0000256" key="3">
    <source>
        <dbReference type="ARBA" id="ARBA00004065"/>
    </source>
</evidence>
<protein>
    <recommendedName>
        <fullName evidence="7 14">Ribonuclease HII</fullName>
        <shortName evidence="14">RNase HII</shortName>
        <ecNumber evidence="6 14">3.1.26.4</ecNumber>
    </recommendedName>
</protein>
<reference evidence="19 20" key="1">
    <citation type="submission" date="2020-08" db="EMBL/GenBank/DDBJ databases">
        <title>Genomic Encyclopedia of Type Strains, Phase IV (KMG-IV): sequencing the most valuable type-strain genomes for metagenomic binning, comparative biology and taxonomic classification.</title>
        <authorList>
            <person name="Goeker M."/>
        </authorList>
    </citation>
    <scope>NUCLEOTIDE SEQUENCE [LARGE SCALE GENOMIC DNA]</scope>
    <source>
        <strain evidence="19 20">DSM 19612</strain>
    </source>
</reference>
<evidence type="ECO:0000256" key="15">
    <source>
        <dbReference type="PROSITE-ProRule" id="PRU01319"/>
    </source>
</evidence>
<dbReference type="GO" id="GO:0004523">
    <property type="term" value="F:RNA-DNA hybrid ribonuclease activity"/>
    <property type="evidence" value="ECO:0007669"/>
    <property type="project" value="UniProtKB-UniRule"/>
</dbReference>
<dbReference type="AlphaFoldDB" id="A0A841Q3J2"/>
<feature type="binding site" evidence="14 15">
    <location>
        <position position="78"/>
    </location>
    <ligand>
        <name>a divalent metal cation</name>
        <dbReference type="ChEBI" id="CHEBI:60240"/>
    </ligand>
</feature>
<feature type="binding site" evidence="14 15">
    <location>
        <position position="170"/>
    </location>
    <ligand>
        <name>a divalent metal cation</name>
        <dbReference type="ChEBI" id="CHEBI:60240"/>
    </ligand>
</feature>
<dbReference type="InterPro" id="IPR022898">
    <property type="entry name" value="RNase_HII"/>
</dbReference>
<dbReference type="CDD" id="cd07182">
    <property type="entry name" value="RNase_HII_bacteria_HII_like"/>
    <property type="match status" value="1"/>
</dbReference>
<dbReference type="GO" id="GO:0030145">
    <property type="term" value="F:manganese ion binding"/>
    <property type="evidence" value="ECO:0007669"/>
    <property type="project" value="UniProtKB-UniRule"/>
</dbReference>
<feature type="binding site" evidence="14 15">
    <location>
        <position position="79"/>
    </location>
    <ligand>
        <name>a divalent metal cation</name>
        <dbReference type="ChEBI" id="CHEBI:60240"/>
    </ligand>
</feature>
<dbReference type="NCBIfam" id="NF000595">
    <property type="entry name" value="PRK00015.1-3"/>
    <property type="match status" value="1"/>
</dbReference>
<comment type="cofactor">
    <cofactor evidence="2">
        <name>Mg(2+)</name>
        <dbReference type="ChEBI" id="CHEBI:18420"/>
    </cofactor>
</comment>
<evidence type="ECO:0000256" key="9">
    <source>
        <dbReference type="ARBA" id="ARBA00022722"/>
    </source>
</evidence>
<dbReference type="GO" id="GO:0003723">
    <property type="term" value="F:RNA binding"/>
    <property type="evidence" value="ECO:0007669"/>
    <property type="project" value="UniProtKB-UniRule"/>
</dbReference>
<evidence type="ECO:0000256" key="11">
    <source>
        <dbReference type="ARBA" id="ARBA00022759"/>
    </source>
</evidence>
<dbReference type="HAMAP" id="MF_00052_B">
    <property type="entry name" value="RNase_HII_B"/>
    <property type="match status" value="1"/>
</dbReference>
<evidence type="ECO:0000256" key="4">
    <source>
        <dbReference type="ARBA" id="ARBA00004496"/>
    </source>
</evidence>
<dbReference type="SUPFAM" id="SSF53098">
    <property type="entry name" value="Ribonuclease H-like"/>
    <property type="match status" value="1"/>
</dbReference>
<dbReference type="GO" id="GO:0043137">
    <property type="term" value="P:DNA replication, removal of RNA primer"/>
    <property type="evidence" value="ECO:0007669"/>
    <property type="project" value="TreeGrafter"/>
</dbReference>
<keyword evidence="11 14" id="KW-0255">Endonuclease</keyword>
<dbReference type="InterPro" id="IPR036397">
    <property type="entry name" value="RNaseH_sf"/>
</dbReference>
<sequence>MKYTMTIEQIKEKIHTKTYTDDEWSLYKNDERKGVQALIEKHEKKEEEKRQLQTHFQEMLTYENTLWSKGFVHVAGIDEAGRGPLAGPVVAASVIIDEHFYIEGLNDSKKLSESKRELFFDLIKEQAITYGIGIVDSKMIDQINIFQATKLAMKQAILDMAKKADYLLIDAVKLNEVSIRQHAIIKGDQKSISIAAASVIAKVTRDQLMKKYDEQYPQYQFGLNMGYGTKAHLEALETYGPTPIHRVSFTPVKEANR</sequence>
<keyword evidence="8 14" id="KW-0963">Cytoplasm</keyword>
<evidence type="ECO:0000313" key="20">
    <source>
        <dbReference type="Proteomes" id="UP000581688"/>
    </source>
</evidence>
<keyword evidence="17" id="KW-0175">Coiled coil</keyword>
<comment type="caution">
    <text evidence="19">The sequence shown here is derived from an EMBL/GenBank/DDBJ whole genome shotgun (WGS) entry which is preliminary data.</text>
</comment>
<comment type="subcellular location">
    <subcellularLocation>
        <location evidence="4 14">Cytoplasm</location>
    </subcellularLocation>
</comment>
<feature type="domain" description="RNase H type-2" evidence="18">
    <location>
        <begin position="72"/>
        <end position="257"/>
    </location>
</feature>
<evidence type="ECO:0000256" key="12">
    <source>
        <dbReference type="ARBA" id="ARBA00022801"/>
    </source>
</evidence>
<organism evidence="19 20">
    <name type="scientific">Salirhabdus euzebyi</name>
    <dbReference type="NCBI Taxonomy" id="394506"/>
    <lineage>
        <taxon>Bacteria</taxon>
        <taxon>Bacillati</taxon>
        <taxon>Bacillota</taxon>
        <taxon>Bacilli</taxon>
        <taxon>Bacillales</taxon>
        <taxon>Bacillaceae</taxon>
        <taxon>Salirhabdus</taxon>
    </lineage>
</organism>
<keyword evidence="20" id="KW-1185">Reference proteome</keyword>
<dbReference type="GO" id="GO:0032299">
    <property type="term" value="C:ribonuclease H2 complex"/>
    <property type="evidence" value="ECO:0007669"/>
    <property type="project" value="TreeGrafter"/>
</dbReference>
<dbReference type="RefSeq" id="WP_174495479.1">
    <property type="nucleotide sequence ID" value="NZ_CADDWK010000003.1"/>
</dbReference>
<evidence type="ECO:0000256" key="2">
    <source>
        <dbReference type="ARBA" id="ARBA00001946"/>
    </source>
</evidence>
<proteinExistence type="inferred from homology"/>
<evidence type="ECO:0000256" key="14">
    <source>
        <dbReference type="HAMAP-Rule" id="MF_00052"/>
    </source>
</evidence>
<evidence type="ECO:0000256" key="8">
    <source>
        <dbReference type="ARBA" id="ARBA00022490"/>
    </source>
</evidence>
<evidence type="ECO:0000256" key="7">
    <source>
        <dbReference type="ARBA" id="ARBA00019179"/>
    </source>
</evidence>
<evidence type="ECO:0000256" key="1">
    <source>
        <dbReference type="ARBA" id="ARBA00000077"/>
    </source>
</evidence>
<evidence type="ECO:0000256" key="17">
    <source>
        <dbReference type="SAM" id="Coils"/>
    </source>
</evidence>
<dbReference type="NCBIfam" id="NF000594">
    <property type="entry name" value="PRK00015.1-1"/>
    <property type="match status" value="1"/>
</dbReference>
<evidence type="ECO:0000313" key="19">
    <source>
        <dbReference type="EMBL" id="MBB6452942.1"/>
    </source>
</evidence>
<dbReference type="EMBL" id="JACHGH010000003">
    <property type="protein sequence ID" value="MBB6452942.1"/>
    <property type="molecule type" value="Genomic_DNA"/>
</dbReference>
<comment type="function">
    <text evidence="3 14 16">Endonuclease that specifically degrades the RNA of RNA-DNA hybrids.</text>
</comment>
<dbReference type="EC" id="3.1.26.4" evidence="6 14"/>
<gene>
    <name evidence="14" type="primary">rnhB</name>
    <name evidence="19" type="ORF">HNQ94_001388</name>
</gene>
<dbReference type="Proteomes" id="UP000581688">
    <property type="component" value="Unassembled WGS sequence"/>
</dbReference>
<evidence type="ECO:0000256" key="13">
    <source>
        <dbReference type="ARBA" id="ARBA00023211"/>
    </source>
</evidence>
<accession>A0A841Q3J2</accession>
<keyword evidence="9 14" id="KW-0540">Nuclease</keyword>
<keyword evidence="12 14" id="KW-0378">Hydrolase</keyword>
<dbReference type="InterPro" id="IPR012337">
    <property type="entry name" value="RNaseH-like_sf"/>
</dbReference>
<evidence type="ECO:0000256" key="10">
    <source>
        <dbReference type="ARBA" id="ARBA00022723"/>
    </source>
</evidence>
<dbReference type="PANTHER" id="PTHR10954:SF18">
    <property type="entry name" value="RIBONUCLEASE HII"/>
    <property type="match status" value="1"/>
</dbReference>
<dbReference type="FunFam" id="3.30.420.10:FF:000006">
    <property type="entry name" value="Ribonuclease HII"/>
    <property type="match status" value="1"/>
</dbReference>
<feature type="coiled-coil region" evidence="17">
    <location>
        <begin position="28"/>
        <end position="55"/>
    </location>
</feature>
<dbReference type="InterPro" id="IPR001352">
    <property type="entry name" value="RNase_HII/HIII"/>
</dbReference>
<dbReference type="Pfam" id="PF01351">
    <property type="entry name" value="RNase_HII"/>
    <property type="match status" value="1"/>
</dbReference>
<name>A0A841Q3J2_9BACI</name>
<evidence type="ECO:0000256" key="16">
    <source>
        <dbReference type="RuleBase" id="RU003515"/>
    </source>
</evidence>
<evidence type="ECO:0000259" key="18">
    <source>
        <dbReference type="PROSITE" id="PS51975"/>
    </source>
</evidence>
<keyword evidence="13 14" id="KW-0464">Manganese</keyword>
<evidence type="ECO:0000256" key="6">
    <source>
        <dbReference type="ARBA" id="ARBA00012180"/>
    </source>
</evidence>
<comment type="similarity">
    <text evidence="5 14 16">Belongs to the RNase HII family.</text>
</comment>
<dbReference type="GO" id="GO:0005737">
    <property type="term" value="C:cytoplasm"/>
    <property type="evidence" value="ECO:0007669"/>
    <property type="project" value="UniProtKB-SubCell"/>
</dbReference>
<dbReference type="GO" id="GO:0006298">
    <property type="term" value="P:mismatch repair"/>
    <property type="evidence" value="ECO:0007669"/>
    <property type="project" value="TreeGrafter"/>
</dbReference>
<dbReference type="PROSITE" id="PS51975">
    <property type="entry name" value="RNASE_H_2"/>
    <property type="match status" value="1"/>
</dbReference>
<comment type="cofactor">
    <cofactor evidence="14 15">
        <name>Mn(2+)</name>
        <dbReference type="ChEBI" id="CHEBI:29035"/>
    </cofactor>
    <cofactor evidence="14 15">
        <name>Mg(2+)</name>
        <dbReference type="ChEBI" id="CHEBI:18420"/>
    </cofactor>
    <text evidence="14 15">Manganese or magnesium. Binds 1 divalent metal ion per monomer in the absence of substrate. May bind a second metal ion after substrate binding.</text>
</comment>
<evidence type="ECO:0000256" key="5">
    <source>
        <dbReference type="ARBA" id="ARBA00007383"/>
    </source>
</evidence>
<dbReference type="PANTHER" id="PTHR10954">
    <property type="entry name" value="RIBONUCLEASE H2 SUBUNIT A"/>
    <property type="match status" value="1"/>
</dbReference>
<keyword evidence="10 14" id="KW-0479">Metal-binding</keyword>
<comment type="catalytic activity">
    <reaction evidence="1 14 15 16">
        <text>Endonucleolytic cleavage to 5'-phosphomonoester.</text>
        <dbReference type="EC" id="3.1.26.4"/>
    </reaction>
</comment>